<evidence type="ECO:0000256" key="6">
    <source>
        <dbReference type="ARBA" id="ARBA00022723"/>
    </source>
</evidence>
<dbReference type="GO" id="GO:0006432">
    <property type="term" value="P:phenylalanyl-tRNA aminoacylation"/>
    <property type="evidence" value="ECO:0007669"/>
    <property type="project" value="UniProtKB-UniRule"/>
</dbReference>
<keyword evidence="5 13" id="KW-0436">Ligase</keyword>
<dbReference type="InterPro" id="IPR010978">
    <property type="entry name" value="tRNA-bd_arm"/>
</dbReference>
<evidence type="ECO:0000313" key="16">
    <source>
        <dbReference type="Proteomes" id="UP000271849"/>
    </source>
</evidence>
<dbReference type="InterPro" id="IPR045864">
    <property type="entry name" value="aa-tRNA-synth_II/BPL/LPL"/>
</dbReference>
<feature type="domain" description="Aminoacyl-transfer RNA synthetases class-II family profile" evidence="14">
    <location>
        <begin position="119"/>
        <end position="312"/>
    </location>
</feature>
<dbReference type="SUPFAM" id="SSF46589">
    <property type="entry name" value="tRNA-binding arm"/>
    <property type="match status" value="1"/>
</dbReference>
<comment type="similarity">
    <text evidence="2 13">Belongs to the class-II aminoacyl-tRNA synthetase family. Phe-tRNA synthetase alpha subunit type 1 subfamily.</text>
</comment>
<dbReference type="EMBL" id="LR025085">
    <property type="protein sequence ID" value="VAX76339.1"/>
    <property type="molecule type" value="Genomic_DNA"/>
</dbReference>
<dbReference type="PANTHER" id="PTHR11538:SF41">
    <property type="entry name" value="PHENYLALANINE--TRNA LIGASE, MITOCHONDRIAL"/>
    <property type="match status" value="1"/>
</dbReference>
<keyword evidence="10 13" id="KW-0648">Protein biosynthesis</keyword>
<evidence type="ECO:0000256" key="2">
    <source>
        <dbReference type="ARBA" id="ARBA00010207"/>
    </source>
</evidence>
<protein>
    <recommendedName>
        <fullName evidence="13">Phenylalanine--tRNA ligase alpha subunit</fullName>
        <ecNumber evidence="13">6.1.1.20</ecNumber>
    </recommendedName>
    <alternativeName>
        <fullName evidence="13">Phenylalanyl-tRNA synthetase alpha subunit</fullName>
        <shortName evidence="13">PheRS</shortName>
    </alternativeName>
</protein>
<evidence type="ECO:0000256" key="3">
    <source>
        <dbReference type="ARBA" id="ARBA00011209"/>
    </source>
</evidence>
<keyword evidence="7 13" id="KW-0547">Nucleotide-binding</keyword>
<dbReference type="InterPro" id="IPR006195">
    <property type="entry name" value="aa-tRNA-synth_II"/>
</dbReference>
<evidence type="ECO:0000256" key="11">
    <source>
        <dbReference type="ARBA" id="ARBA00023146"/>
    </source>
</evidence>
<dbReference type="STRING" id="1921549.GCA_900128825_00089"/>
<sequence>MKILKEIQQSLKKITISAIKEIKNIDNISELNNFKSKYLGKNSLVFFYFKKLNTIYSLERIKCGKILNSFKRDFQKIITKKKQKIKNNLLNSKNNEFFLDSSLPGRRVERGSVHPINLVISQIQDIFHYWGFLTYSGPELENKYYNFDSLNIPKNHPSRSINDTFWLDPNFVLRTQTSSVQIRILEKYSYPIKAIVPGKVYRRDYDNTHTPMFHQIEGLIVDKSISFSNLKWILENFIIKILQKNVKVRFRSSYFPFTCPSAEMDIQNKSGDWLEILGCGMVHPNVLKNFDIDCNVYSACAFGVGVERIAMLKYGISDIRCFFENDIRFLKQFV</sequence>
<dbReference type="InterPro" id="IPR004188">
    <property type="entry name" value="Phe-tRNA_ligase_II_N"/>
</dbReference>
<dbReference type="Pfam" id="PF01409">
    <property type="entry name" value="tRNA-synt_2d"/>
    <property type="match status" value="1"/>
</dbReference>
<evidence type="ECO:0000256" key="7">
    <source>
        <dbReference type="ARBA" id="ARBA00022741"/>
    </source>
</evidence>
<keyword evidence="8 13" id="KW-0067">ATP-binding</keyword>
<comment type="catalytic activity">
    <reaction evidence="12 13">
        <text>tRNA(Phe) + L-phenylalanine + ATP = L-phenylalanyl-tRNA(Phe) + AMP + diphosphate + H(+)</text>
        <dbReference type="Rhea" id="RHEA:19413"/>
        <dbReference type="Rhea" id="RHEA-COMP:9668"/>
        <dbReference type="Rhea" id="RHEA-COMP:9699"/>
        <dbReference type="ChEBI" id="CHEBI:15378"/>
        <dbReference type="ChEBI" id="CHEBI:30616"/>
        <dbReference type="ChEBI" id="CHEBI:33019"/>
        <dbReference type="ChEBI" id="CHEBI:58095"/>
        <dbReference type="ChEBI" id="CHEBI:78442"/>
        <dbReference type="ChEBI" id="CHEBI:78531"/>
        <dbReference type="ChEBI" id="CHEBI:456215"/>
        <dbReference type="EC" id="6.1.1.20"/>
    </reaction>
</comment>
<dbReference type="InterPro" id="IPR004529">
    <property type="entry name" value="Phe-tRNA-synth_IIc_asu"/>
</dbReference>
<dbReference type="EC" id="6.1.1.20" evidence="13"/>
<gene>
    <name evidence="13 15" type="primary">pheS</name>
    <name evidence="15" type="ORF">BUCINSTRO3249_0089</name>
</gene>
<comment type="subcellular location">
    <subcellularLocation>
        <location evidence="1 13">Cytoplasm</location>
    </subcellularLocation>
</comment>
<dbReference type="NCBIfam" id="TIGR00468">
    <property type="entry name" value="pheS"/>
    <property type="match status" value="1"/>
</dbReference>
<organism evidence="15 16">
    <name type="scientific">Buchnera aphidicola</name>
    <name type="common">Cinara strobi</name>
    <dbReference type="NCBI Taxonomy" id="1921549"/>
    <lineage>
        <taxon>Bacteria</taxon>
        <taxon>Pseudomonadati</taxon>
        <taxon>Pseudomonadota</taxon>
        <taxon>Gammaproteobacteria</taxon>
        <taxon>Enterobacterales</taxon>
        <taxon>Erwiniaceae</taxon>
        <taxon>Buchnera</taxon>
    </lineage>
</organism>
<dbReference type="HAMAP" id="MF_00281">
    <property type="entry name" value="Phe_tRNA_synth_alpha1"/>
    <property type="match status" value="1"/>
</dbReference>
<evidence type="ECO:0000256" key="12">
    <source>
        <dbReference type="ARBA" id="ARBA00049255"/>
    </source>
</evidence>
<name>A0A3B1E9D0_9GAMM</name>
<evidence type="ECO:0000313" key="15">
    <source>
        <dbReference type="EMBL" id="VAX76339.1"/>
    </source>
</evidence>
<reference evidence="16" key="1">
    <citation type="submission" date="2018-09" db="EMBL/GenBank/DDBJ databases">
        <authorList>
            <person name="Manzano-Marin A."/>
            <person name="Manzano-Marin A."/>
        </authorList>
    </citation>
    <scope>NUCLEOTIDE SEQUENCE [LARGE SCALE GENOMIC DNA]</scope>
    <source>
        <strain evidence="16">BuCistrobi</strain>
    </source>
</reference>
<dbReference type="PROSITE" id="PS50862">
    <property type="entry name" value="AA_TRNA_LIGASE_II"/>
    <property type="match status" value="1"/>
</dbReference>
<comment type="subunit">
    <text evidence="3 13">Tetramer of two alpha and two beta subunits.</text>
</comment>
<evidence type="ECO:0000256" key="8">
    <source>
        <dbReference type="ARBA" id="ARBA00022840"/>
    </source>
</evidence>
<dbReference type="InterPro" id="IPR002319">
    <property type="entry name" value="Phenylalanyl-tRNA_Synthase"/>
</dbReference>
<dbReference type="Gene3D" id="3.30.930.10">
    <property type="entry name" value="Bira Bifunctional Protein, Domain 2"/>
    <property type="match status" value="1"/>
</dbReference>
<keyword evidence="6 13" id="KW-0479">Metal-binding</keyword>
<keyword evidence="9 13" id="KW-0460">Magnesium</keyword>
<evidence type="ECO:0000256" key="13">
    <source>
        <dbReference type="HAMAP-Rule" id="MF_00281"/>
    </source>
</evidence>
<dbReference type="GO" id="GO:0005737">
    <property type="term" value="C:cytoplasm"/>
    <property type="evidence" value="ECO:0007669"/>
    <property type="project" value="UniProtKB-SubCell"/>
</dbReference>
<dbReference type="GO" id="GO:0000049">
    <property type="term" value="F:tRNA binding"/>
    <property type="evidence" value="ECO:0007669"/>
    <property type="project" value="InterPro"/>
</dbReference>
<dbReference type="GO" id="GO:0004826">
    <property type="term" value="F:phenylalanine-tRNA ligase activity"/>
    <property type="evidence" value="ECO:0007669"/>
    <property type="project" value="UniProtKB-UniRule"/>
</dbReference>
<dbReference type="PANTHER" id="PTHR11538">
    <property type="entry name" value="PHENYLALANYL-TRNA SYNTHETASE"/>
    <property type="match status" value="1"/>
</dbReference>
<dbReference type="Pfam" id="PF02912">
    <property type="entry name" value="Phe_tRNA-synt_N"/>
    <property type="match status" value="1"/>
</dbReference>
<comment type="caution">
    <text evidence="13">Lacks conserved residue(s) required for the propagation of feature annotation.</text>
</comment>
<evidence type="ECO:0000256" key="9">
    <source>
        <dbReference type="ARBA" id="ARBA00022842"/>
    </source>
</evidence>
<dbReference type="SUPFAM" id="SSF55681">
    <property type="entry name" value="Class II aaRS and biotin synthetases"/>
    <property type="match status" value="1"/>
</dbReference>
<evidence type="ECO:0000259" key="14">
    <source>
        <dbReference type="PROSITE" id="PS50862"/>
    </source>
</evidence>
<evidence type="ECO:0000256" key="5">
    <source>
        <dbReference type="ARBA" id="ARBA00022598"/>
    </source>
</evidence>
<dbReference type="CDD" id="cd00496">
    <property type="entry name" value="PheRS_alpha_core"/>
    <property type="match status" value="1"/>
</dbReference>
<proteinExistence type="inferred from homology"/>
<dbReference type="InterPro" id="IPR022911">
    <property type="entry name" value="Phe_tRNA_ligase_alpha1_bac"/>
</dbReference>
<evidence type="ECO:0000256" key="4">
    <source>
        <dbReference type="ARBA" id="ARBA00022490"/>
    </source>
</evidence>
<dbReference type="GO" id="GO:0000287">
    <property type="term" value="F:magnesium ion binding"/>
    <property type="evidence" value="ECO:0007669"/>
    <property type="project" value="UniProtKB-UniRule"/>
</dbReference>
<keyword evidence="4 13" id="KW-0963">Cytoplasm</keyword>
<keyword evidence="11 13" id="KW-0030">Aminoacyl-tRNA synthetase</keyword>
<dbReference type="Proteomes" id="UP000271849">
    <property type="component" value="Chromosome"/>
</dbReference>
<accession>A0A3B1E9D0</accession>
<evidence type="ECO:0000256" key="10">
    <source>
        <dbReference type="ARBA" id="ARBA00022917"/>
    </source>
</evidence>
<evidence type="ECO:0000256" key="1">
    <source>
        <dbReference type="ARBA" id="ARBA00004496"/>
    </source>
</evidence>
<dbReference type="AlphaFoldDB" id="A0A3B1E9D0"/>
<dbReference type="GO" id="GO:0005524">
    <property type="term" value="F:ATP binding"/>
    <property type="evidence" value="ECO:0007669"/>
    <property type="project" value="UniProtKB-UniRule"/>
</dbReference>
<comment type="cofactor">
    <cofactor evidence="13">
        <name>Mg(2+)</name>
        <dbReference type="ChEBI" id="CHEBI:18420"/>
    </cofactor>
    <text evidence="13">Binds 2 magnesium ions per tetramer.</text>
</comment>